<dbReference type="AlphaFoldDB" id="A0A314ZEX7"/>
<reference evidence="2 3" key="1">
    <citation type="submission" date="2018-02" db="EMBL/GenBank/DDBJ databases">
        <title>Draft genome of wild Prunus yedoensis var. nudiflora.</title>
        <authorList>
            <person name="Baek S."/>
            <person name="Kim J.-H."/>
            <person name="Choi K."/>
            <person name="Kim G.-B."/>
            <person name="Cho A."/>
            <person name="Jang H."/>
            <person name="Shin C.-H."/>
            <person name="Yu H.-J."/>
            <person name="Mun J.-H."/>
        </authorList>
    </citation>
    <scope>NUCLEOTIDE SEQUENCE [LARGE SCALE GENOMIC DNA]</scope>
    <source>
        <strain evidence="3">cv. Jeju island</strain>
        <tissue evidence="2">Leaf</tissue>
    </source>
</reference>
<dbReference type="Proteomes" id="UP000250321">
    <property type="component" value="Unassembled WGS sequence"/>
</dbReference>
<protein>
    <submittedName>
        <fullName evidence="2">Kanadaptin</fullName>
    </submittedName>
</protein>
<evidence type="ECO:0000256" key="1">
    <source>
        <dbReference type="SAM" id="MobiDB-lite"/>
    </source>
</evidence>
<proteinExistence type="predicted"/>
<evidence type="ECO:0000313" key="2">
    <source>
        <dbReference type="EMBL" id="PQQ17140.1"/>
    </source>
</evidence>
<feature type="compositionally biased region" description="Basic residues" evidence="1">
    <location>
        <begin position="34"/>
        <end position="43"/>
    </location>
</feature>
<dbReference type="OrthoDB" id="1090075at2759"/>
<evidence type="ECO:0000313" key="3">
    <source>
        <dbReference type="Proteomes" id="UP000250321"/>
    </source>
</evidence>
<gene>
    <name evidence="2" type="ORF">Pyn_27861</name>
</gene>
<name>A0A314ZEX7_PRUYE</name>
<dbReference type="STRING" id="2094558.A0A314ZEX7"/>
<comment type="caution">
    <text evidence="2">The sequence shown here is derived from an EMBL/GenBank/DDBJ whole genome shotgun (WGS) entry which is preliminary data.</text>
</comment>
<accession>A0A314ZEX7</accession>
<dbReference type="EMBL" id="PJQY01000164">
    <property type="protein sequence ID" value="PQQ17140.1"/>
    <property type="molecule type" value="Genomic_DNA"/>
</dbReference>
<organism evidence="2 3">
    <name type="scientific">Prunus yedoensis var. nudiflora</name>
    <dbReference type="NCBI Taxonomy" id="2094558"/>
    <lineage>
        <taxon>Eukaryota</taxon>
        <taxon>Viridiplantae</taxon>
        <taxon>Streptophyta</taxon>
        <taxon>Embryophyta</taxon>
        <taxon>Tracheophyta</taxon>
        <taxon>Spermatophyta</taxon>
        <taxon>Magnoliopsida</taxon>
        <taxon>eudicotyledons</taxon>
        <taxon>Gunneridae</taxon>
        <taxon>Pentapetalae</taxon>
        <taxon>rosids</taxon>
        <taxon>fabids</taxon>
        <taxon>Rosales</taxon>
        <taxon>Rosaceae</taxon>
        <taxon>Amygdaloideae</taxon>
        <taxon>Amygdaleae</taxon>
        <taxon>Prunus</taxon>
    </lineage>
</organism>
<feature type="region of interest" description="Disordered" evidence="1">
    <location>
        <begin position="28"/>
        <end position="78"/>
    </location>
</feature>
<sequence length="78" mass="9048">MIRKCKSREIVLDIYLFKECGQKDVQKGKQLSKDKKKLKRVLGPKKPSFLDSNSNESWVPPEGQYGDKRTSLNSHYGY</sequence>
<keyword evidence="3" id="KW-1185">Reference proteome</keyword>